<dbReference type="InterPro" id="IPR050527">
    <property type="entry name" value="Snail/Krueppel_Znf"/>
</dbReference>
<feature type="domain" description="C2H2-type" evidence="9">
    <location>
        <begin position="255"/>
        <end position="282"/>
    </location>
</feature>
<dbReference type="FunFam" id="3.30.160.60:FF:000478">
    <property type="entry name" value="Zinc finger protein 133"/>
    <property type="match status" value="1"/>
</dbReference>
<dbReference type="AlphaFoldDB" id="A0A821YF96"/>
<accession>A0A821YF96</accession>
<dbReference type="PANTHER" id="PTHR24388">
    <property type="entry name" value="ZINC FINGER PROTEIN"/>
    <property type="match status" value="1"/>
</dbReference>
<dbReference type="PROSITE" id="PS00028">
    <property type="entry name" value="ZINC_FINGER_C2H2_1"/>
    <property type="match status" value="6"/>
</dbReference>
<dbReference type="InterPro" id="IPR013087">
    <property type="entry name" value="Znf_C2H2_type"/>
</dbReference>
<evidence type="ECO:0000313" key="12">
    <source>
        <dbReference type="Proteomes" id="UP000663880"/>
    </source>
</evidence>
<feature type="domain" description="C2H2-type" evidence="9">
    <location>
        <begin position="352"/>
        <end position="379"/>
    </location>
</feature>
<feature type="domain" description="C2H2-type" evidence="9">
    <location>
        <begin position="324"/>
        <end position="351"/>
    </location>
</feature>
<protein>
    <submittedName>
        <fullName evidence="11">Uncharacterized protein</fullName>
    </submittedName>
</protein>
<keyword evidence="2" id="KW-0677">Repeat</keyword>
<evidence type="ECO:0000259" key="9">
    <source>
        <dbReference type="PROSITE" id="PS50157"/>
    </source>
</evidence>
<dbReference type="InterPro" id="IPR012934">
    <property type="entry name" value="Znf_AD"/>
</dbReference>
<keyword evidence="5" id="KW-0539">Nucleus</keyword>
<dbReference type="GO" id="GO:0008270">
    <property type="term" value="F:zinc ion binding"/>
    <property type="evidence" value="ECO:0007669"/>
    <property type="project" value="UniProtKB-UniRule"/>
</dbReference>
<dbReference type="EMBL" id="CAJOBZ010000075">
    <property type="protein sequence ID" value="CAF4953264.1"/>
    <property type="molecule type" value="Genomic_DNA"/>
</dbReference>
<dbReference type="GO" id="GO:0005634">
    <property type="term" value="C:nucleus"/>
    <property type="evidence" value="ECO:0007669"/>
    <property type="project" value="InterPro"/>
</dbReference>
<feature type="domain" description="ZAD" evidence="10">
    <location>
        <begin position="20"/>
        <end position="102"/>
    </location>
</feature>
<feature type="domain" description="C2H2-type" evidence="9">
    <location>
        <begin position="178"/>
        <end position="206"/>
    </location>
</feature>
<evidence type="ECO:0000259" key="10">
    <source>
        <dbReference type="PROSITE" id="PS51915"/>
    </source>
</evidence>
<reference evidence="11" key="1">
    <citation type="submission" date="2021-02" db="EMBL/GenBank/DDBJ databases">
        <authorList>
            <person name="Steward A R."/>
        </authorList>
    </citation>
    <scope>NUCLEOTIDE SEQUENCE</scope>
</reference>
<feature type="binding site" evidence="8">
    <location>
        <position position="22"/>
    </location>
    <ligand>
        <name>Zn(2+)</name>
        <dbReference type="ChEBI" id="CHEBI:29105"/>
    </ligand>
</feature>
<organism evidence="11 12">
    <name type="scientific">Pieris macdunnoughi</name>
    <dbReference type="NCBI Taxonomy" id="345717"/>
    <lineage>
        <taxon>Eukaryota</taxon>
        <taxon>Metazoa</taxon>
        <taxon>Ecdysozoa</taxon>
        <taxon>Arthropoda</taxon>
        <taxon>Hexapoda</taxon>
        <taxon>Insecta</taxon>
        <taxon>Pterygota</taxon>
        <taxon>Neoptera</taxon>
        <taxon>Endopterygota</taxon>
        <taxon>Lepidoptera</taxon>
        <taxon>Glossata</taxon>
        <taxon>Ditrysia</taxon>
        <taxon>Papilionoidea</taxon>
        <taxon>Pieridae</taxon>
        <taxon>Pierinae</taxon>
        <taxon>Pieris</taxon>
    </lineage>
</organism>
<keyword evidence="1 8" id="KW-0479">Metal-binding</keyword>
<dbReference type="Gene3D" id="3.30.160.60">
    <property type="entry name" value="Classic Zinc Finger"/>
    <property type="match status" value="4"/>
</dbReference>
<dbReference type="SMART" id="SM00355">
    <property type="entry name" value="ZnF_C2H2"/>
    <property type="match status" value="10"/>
</dbReference>
<evidence type="ECO:0000256" key="8">
    <source>
        <dbReference type="PROSITE-ProRule" id="PRU01263"/>
    </source>
</evidence>
<feature type="binding site" evidence="8">
    <location>
        <position position="75"/>
    </location>
    <ligand>
        <name>Zn(2+)</name>
        <dbReference type="ChEBI" id="CHEBI:29105"/>
    </ligand>
</feature>
<sequence length="463" mass="53620">MVKANVSSILSNILNKKRYSHCRLCLGNIEETYIRMDDSVSLNASRENYQTLSSVLIKLLGEEFGHQIPGVDAVCLKCVDSVLAAMRFIENCKSSDETLKCAVDSVSKALESNTYNIKAGEKLFVNLNNTETELFVMNRSIKKRKETYKRTYECYECLIYLDTFHDLKVHNLAYHGSVTCNKCNKKFLNYETFSNHEKNDHKFICPECPHIKNSEEDLKNHHNQCHAIHICQECGKHCKGLNKLISHEDKHKTKYSCPKCGKKYTTKDFYKRHVKLCLSDKIDPHPHRNMMKRPYNCEKCAKGYSTRGGLRVHNRFAHGNAKPHVCKECGKKFTAPSYLRVHMVKHTGERNFKCTICENRFVSKEALLYHTRRHTGEKPYSCNQCDERFVNASARAEHIKFKHVGPTLECDICTKKFVTRHFLKQHIGRHHDPTSKVYYGRSAVPPNIPSEKNMRKCIIQMET</sequence>
<dbReference type="FunFam" id="3.30.160.60:FF:000100">
    <property type="entry name" value="Zinc finger 45-like"/>
    <property type="match status" value="1"/>
</dbReference>
<proteinExistence type="inferred from homology"/>
<feature type="binding site" evidence="8">
    <location>
        <position position="78"/>
    </location>
    <ligand>
        <name>Zn(2+)</name>
        <dbReference type="ChEBI" id="CHEBI:29105"/>
    </ligand>
</feature>
<name>A0A821YF96_9NEOP</name>
<evidence type="ECO:0000313" key="11">
    <source>
        <dbReference type="EMBL" id="CAF4953264.1"/>
    </source>
</evidence>
<keyword evidence="3 7" id="KW-0863">Zinc-finger</keyword>
<feature type="binding site" evidence="8">
    <location>
        <position position="25"/>
    </location>
    <ligand>
        <name>Zn(2+)</name>
        <dbReference type="ChEBI" id="CHEBI:29105"/>
    </ligand>
</feature>
<feature type="domain" description="C2H2-type" evidence="9">
    <location>
        <begin position="295"/>
        <end position="323"/>
    </location>
</feature>
<dbReference type="InterPro" id="IPR036236">
    <property type="entry name" value="Znf_C2H2_sf"/>
</dbReference>
<dbReference type="Proteomes" id="UP000663880">
    <property type="component" value="Unassembled WGS sequence"/>
</dbReference>
<dbReference type="GO" id="GO:0000978">
    <property type="term" value="F:RNA polymerase II cis-regulatory region sequence-specific DNA binding"/>
    <property type="evidence" value="ECO:0007669"/>
    <property type="project" value="TreeGrafter"/>
</dbReference>
<dbReference type="SUPFAM" id="SSF57667">
    <property type="entry name" value="beta-beta-alpha zinc fingers"/>
    <property type="match status" value="4"/>
</dbReference>
<dbReference type="FunFam" id="3.30.160.60:FF:000446">
    <property type="entry name" value="Zinc finger protein"/>
    <property type="match status" value="1"/>
</dbReference>
<dbReference type="SMART" id="SM00868">
    <property type="entry name" value="zf-AD"/>
    <property type="match status" value="1"/>
</dbReference>
<feature type="domain" description="C2H2-type" evidence="9">
    <location>
        <begin position="408"/>
        <end position="435"/>
    </location>
</feature>
<comment type="similarity">
    <text evidence="6">Belongs to the snail C2H2-type zinc-finger protein family.</text>
</comment>
<dbReference type="PROSITE" id="PS50157">
    <property type="entry name" value="ZINC_FINGER_C2H2_2"/>
    <property type="match status" value="7"/>
</dbReference>
<keyword evidence="12" id="KW-1185">Reference proteome</keyword>
<evidence type="ECO:0000256" key="2">
    <source>
        <dbReference type="ARBA" id="ARBA00022737"/>
    </source>
</evidence>
<evidence type="ECO:0000256" key="6">
    <source>
        <dbReference type="ARBA" id="ARBA00037948"/>
    </source>
</evidence>
<dbReference type="PROSITE" id="PS51915">
    <property type="entry name" value="ZAD"/>
    <property type="match status" value="1"/>
</dbReference>
<keyword evidence="4 8" id="KW-0862">Zinc</keyword>
<dbReference type="GO" id="GO:0000981">
    <property type="term" value="F:DNA-binding transcription factor activity, RNA polymerase II-specific"/>
    <property type="evidence" value="ECO:0007669"/>
    <property type="project" value="TreeGrafter"/>
</dbReference>
<evidence type="ECO:0000256" key="5">
    <source>
        <dbReference type="ARBA" id="ARBA00023242"/>
    </source>
</evidence>
<dbReference type="Pfam" id="PF00096">
    <property type="entry name" value="zf-C2H2"/>
    <property type="match status" value="3"/>
</dbReference>
<feature type="domain" description="C2H2-type" evidence="9">
    <location>
        <begin position="380"/>
        <end position="408"/>
    </location>
</feature>
<evidence type="ECO:0000256" key="3">
    <source>
        <dbReference type="ARBA" id="ARBA00022771"/>
    </source>
</evidence>
<evidence type="ECO:0000256" key="7">
    <source>
        <dbReference type="PROSITE-ProRule" id="PRU00042"/>
    </source>
</evidence>
<comment type="caution">
    <text evidence="11">The sequence shown here is derived from an EMBL/GenBank/DDBJ whole genome shotgun (WGS) entry which is preliminary data.</text>
</comment>
<dbReference type="PANTHER" id="PTHR24388:SF104">
    <property type="entry name" value="AT-RICH BINDING PROTEIN-RELATED"/>
    <property type="match status" value="1"/>
</dbReference>
<gene>
    <name evidence="11" type="ORF">PMACD_LOCUS15912</name>
</gene>
<dbReference type="OrthoDB" id="3437960at2759"/>
<evidence type="ECO:0000256" key="4">
    <source>
        <dbReference type="ARBA" id="ARBA00022833"/>
    </source>
</evidence>
<evidence type="ECO:0000256" key="1">
    <source>
        <dbReference type="ARBA" id="ARBA00022723"/>
    </source>
</evidence>